<reference evidence="2" key="2">
    <citation type="journal article" date="2024" name="Plant">
        <title>Genomic evolution and insights into agronomic trait innovations of Sesamum species.</title>
        <authorList>
            <person name="Miao H."/>
            <person name="Wang L."/>
            <person name="Qu L."/>
            <person name="Liu H."/>
            <person name="Sun Y."/>
            <person name="Le M."/>
            <person name="Wang Q."/>
            <person name="Wei S."/>
            <person name="Zheng Y."/>
            <person name="Lin W."/>
            <person name="Duan Y."/>
            <person name="Cao H."/>
            <person name="Xiong S."/>
            <person name="Wang X."/>
            <person name="Wei L."/>
            <person name="Li C."/>
            <person name="Ma Q."/>
            <person name="Ju M."/>
            <person name="Zhao R."/>
            <person name="Li G."/>
            <person name="Mu C."/>
            <person name="Tian Q."/>
            <person name="Mei H."/>
            <person name="Zhang T."/>
            <person name="Gao T."/>
            <person name="Zhang H."/>
        </authorList>
    </citation>
    <scope>NUCLEOTIDE SEQUENCE</scope>
    <source>
        <strain evidence="2">3651</strain>
    </source>
</reference>
<feature type="coiled-coil region" evidence="1">
    <location>
        <begin position="310"/>
        <end position="414"/>
    </location>
</feature>
<keyword evidence="1" id="KW-0175">Coiled coil</keyword>
<protein>
    <submittedName>
        <fullName evidence="2">Uncharacterized protein</fullName>
    </submittedName>
</protein>
<comment type="caution">
    <text evidence="2">The sequence shown here is derived from an EMBL/GenBank/DDBJ whole genome shotgun (WGS) entry which is preliminary data.</text>
</comment>
<dbReference type="AlphaFoldDB" id="A0AAE2CNA2"/>
<evidence type="ECO:0000256" key="1">
    <source>
        <dbReference type="SAM" id="Coils"/>
    </source>
</evidence>
<dbReference type="PANTHER" id="PTHR34452:SF1">
    <property type="entry name" value="SPORULATION-SPECIFIC PROTEIN"/>
    <property type="match status" value="1"/>
</dbReference>
<feature type="coiled-coil region" evidence="1">
    <location>
        <begin position="482"/>
        <end position="544"/>
    </location>
</feature>
<reference evidence="2" key="1">
    <citation type="submission" date="2020-06" db="EMBL/GenBank/DDBJ databases">
        <authorList>
            <person name="Li T."/>
            <person name="Hu X."/>
            <person name="Zhang T."/>
            <person name="Song X."/>
            <person name="Zhang H."/>
            <person name="Dai N."/>
            <person name="Sheng W."/>
            <person name="Hou X."/>
            <person name="Wei L."/>
        </authorList>
    </citation>
    <scope>NUCLEOTIDE SEQUENCE</scope>
    <source>
        <strain evidence="2">3651</strain>
        <tissue evidence="2">Leaf</tissue>
    </source>
</reference>
<evidence type="ECO:0000313" key="3">
    <source>
        <dbReference type="Proteomes" id="UP001293254"/>
    </source>
</evidence>
<gene>
    <name evidence="2" type="ORF">Salat_1144600</name>
</gene>
<sequence length="714" mass="81761">MSLLKENLKILKSESDELVSLKENLEEDISFAHDKLVNLLESYKKQFCSLANCQSLNLESLDIRDAILKLEEIQHNACVRICQLLEENQNLESEKVTADVSLSTVRSEILAMKQKFKIDIQDMVTKLDVSNALVNKLQAELESVASKIHFSSEIEGMYAQQSRDKTEESIKLSCEISGLKENLKTLHDELHEEKVYKDELEGKVRDLTSQLNMDQDIFEQQKAELIHVRELASDLELEKSRLAHLLGQQNVFIEKLKRNNSYQAGLETQLVEMHDYSLLVDVKLTYVANQYEAFLEEILQKLVYSEGCLRELEKRSNKEITDQLEECNRKLTMMETSFSLDNTLQASEVERLKSMMKDAEEEINCLTFTKEELEILVIVLKGKVDEQSAYTTLLEEQKDELTMLRSKCNELSHKLSEQVLKTEEFKNLSTHLKELKDKAEAECLVAREKRETEAPPAAVQDSLRIAFIKEQKKSEAVTLKRNEELSVRLSALEAELQSALAEKREKNKAYDRTMAELECALLSLECCKEEKDKLGASLHEFEAEKSRLATELTTVKGQLEDLKSSMKFEKDEYGSPTEIQTEPVQFQVVQDDASKGMHLNSKVLVTEGFLQSNGKSSDVNCDELGAQRLKSSIEHLHEEMKNENSIFDYEVDPDSEVPQREIMQLRKANEELRSMFPSFNEISSDGNALERVLALEVELAEALRAKNKLNVQFQ</sequence>
<keyword evidence="3" id="KW-1185">Reference proteome</keyword>
<dbReference type="PANTHER" id="PTHR34452">
    <property type="entry name" value="MYOSIN HEAVY CHAIN-RELATED PROTEIN"/>
    <property type="match status" value="1"/>
</dbReference>
<feature type="coiled-coil region" evidence="1">
    <location>
        <begin position="8"/>
        <end position="42"/>
    </location>
</feature>
<dbReference type="EMBL" id="JACGWO010000004">
    <property type="protein sequence ID" value="KAK4428450.1"/>
    <property type="molecule type" value="Genomic_DNA"/>
</dbReference>
<evidence type="ECO:0000313" key="2">
    <source>
        <dbReference type="EMBL" id="KAK4428450.1"/>
    </source>
</evidence>
<proteinExistence type="predicted"/>
<name>A0AAE2CNA2_9LAMI</name>
<feature type="non-terminal residue" evidence="2">
    <location>
        <position position="1"/>
    </location>
</feature>
<organism evidence="2 3">
    <name type="scientific">Sesamum alatum</name>
    <dbReference type="NCBI Taxonomy" id="300844"/>
    <lineage>
        <taxon>Eukaryota</taxon>
        <taxon>Viridiplantae</taxon>
        <taxon>Streptophyta</taxon>
        <taxon>Embryophyta</taxon>
        <taxon>Tracheophyta</taxon>
        <taxon>Spermatophyta</taxon>
        <taxon>Magnoliopsida</taxon>
        <taxon>eudicotyledons</taxon>
        <taxon>Gunneridae</taxon>
        <taxon>Pentapetalae</taxon>
        <taxon>asterids</taxon>
        <taxon>lamiids</taxon>
        <taxon>Lamiales</taxon>
        <taxon>Pedaliaceae</taxon>
        <taxon>Sesamum</taxon>
    </lineage>
</organism>
<dbReference type="Proteomes" id="UP001293254">
    <property type="component" value="Unassembled WGS sequence"/>
</dbReference>
<accession>A0AAE2CNA2</accession>